<keyword evidence="2" id="KW-0812">Transmembrane</keyword>
<evidence type="ECO:0000313" key="3">
    <source>
        <dbReference type="EMBL" id="KAJ0962750.1"/>
    </source>
</evidence>
<comment type="caution">
    <text evidence="3">The sequence shown here is derived from an EMBL/GenBank/DDBJ whole genome shotgun (WGS) entry which is preliminary data.</text>
</comment>
<keyword evidence="2" id="KW-0472">Membrane</keyword>
<keyword evidence="2" id="KW-1133">Transmembrane helix</keyword>
<dbReference type="AlphaFoldDB" id="A0A9D5BY20"/>
<evidence type="ECO:0000313" key="4">
    <source>
        <dbReference type="Proteomes" id="UP001085076"/>
    </source>
</evidence>
<name>A0A9D5BY20_9LILI</name>
<reference evidence="3" key="2">
    <citation type="journal article" date="2022" name="Hortic Res">
        <title>The genome of Dioscorea zingiberensis sheds light on the biosynthesis, origin and evolution of the medicinally important diosgenin saponins.</title>
        <authorList>
            <person name="Li Y."/>
            <person name="Tan C."/>
            <person name="Li Z."/>
            <person name="Guo J."/>
            <person name="Li S."/>
            <person name="Chen X."/>
            <person name="Wang C."/>
            <person name="Dai X."/>
            <person name="Yang H."/>
            <person name="Song W."/>
            <person name="Hou L."/>
            <person name="Xu J."/>
            <person name="Tong Z."/>
            <person name="Xu A."/>
            <person name="Yuan X."/>
            <person name="Wang W."/>
            <person name="Yang Q."/>
            <person name="Chen L."/>
            <person name="Sun Z."/>
            <person name="Wang K."/>
            <person name="Pan B."/>
            <person name="Chen J."/>
            <person name="Bao Y."/>
            <person name="Liu F."/>
            <person name="Qi X."/>
            <person name="Gang D.R."/>
            <person name="Wen J."/>
            <person name="Li J."/>
        </authorList>
    </citation>
    <scope>NUCLEOTIDE SEQUENCE</scope>
    <source>
        <strain evidence="3">Dzin_1.0</strain>
    </source>
</reference>
<protein>
    <submittedName>
        <fullName evidence="3">Uncharacterized protein</fullName>
    </submittedName>
</protein>
<organism evidence="3 4">
    <name type="scientific">Dioscorea zingiberensis</name>
    <dbReference type="NCBI Taxonomy" id="325984"/>
    <lineage>
        <taxon>Eukaryota</taxon>
        <taxon>Viridiplantae</taxon>
        <taxon>Streptophyta</taxon>
        <taxon>Embryophyta</taxon>
        <taxon>Tracheophyta</taxon>
        <taxon>Spermatophyta</taxon>
        <taxon>Magnoliopsida</taxon>
        <taxon>Liliopsida</taxon>
        <taxon>Dioscoreales</taxon>
        <taxon>Dioscoreaceae</taxon>
        <taxon>Dioscorea</taxon>
    </lineage>
</organism>
<sequence length="70" mass="7747">MVESEERVVEEVGNEEEEEKIEEGGDFVVVRLSVPRFTSVKMVMRSAHHAVSLFLANVLSALSPLVSFAV</sequence>
<gene>
    <name evidence="3" type="ORF">J5N97_027872</name>
</gene>
<reference evidence="3" key="1">
    <citation type="submission" date="2021-03" db="EMBL/GenBank/DDBJ databases">
        <authorList>
            <person name="Li Z."/>
            <person name="Yang C."/>
        </authorList>
    </citation>
    <scope>NUCLEOTIDE SEQUENCE</scope>
    <source>
        <strain evidence="3">Dzin_1.0</strain>
        <tissue evidence="3">Leaf</tissue>
    </source>
</reference>
<evidence type="ECO:0000256" key="2">
    <source>
        <dbReference type="SAM" id="Phobius"/>
    </source>
</evidence>
<dbReference type="EMBL" id="JAGGNH010000009">
    <property type="protein sequence ID" value="KAJ0962750.1"/>
    <property type="molecule type" value="Genomic_DNA"/>
</dbReference>
<accession>A0A9D5BY20</accession>
<feature type="compositionally biased region" description="Basic and acidic residues" evidence="1">
    <location>
        <begin position="1"/>
        <end position="10"/>
    </location>
</feature>
<feature type="region of interest" description="Disordered" evidence="1">
    <location>
        <begin position="1"/>
        <end position="20"/>
    </location>
</feature>
<evidence type="ECO:0000256" key="1">
    <source>
        <dbReference type="SAM" id="MobiDB-lite"/>
    </source>
</evidence>
<keyword evidence="4" id="KW-1185">Reference proteome</keyword>
<proteinExistence type="predicted"/>
<feature type="transmembrane region" description="Helical" evidence="2">
    <location>
        <begin position="50"/>
        <end position="69"/>
    </location>
</feature>
<dbReference type="Proteomes" id="UP001085076">
    <property type="component" value="Miscellaneous, Linkage group lg09"/>
</dbReference>